<dbReference type="RefSeq" id="WP_075086398.1">
    <property type="nucleotide sequence ID" value="NZ_CP042912.1"/>
</dbReference>
<proteinExistence type="predicted"/>
<name>A0A5B9PC13_9BACT</name>
<organism evidence="2 3">
    <name type="scientific">Mariniblastus fucicola</name>
    <dbReference type="NCBI Taxonomy" id="980251"/>
    <lineage>
        <taxon>Bacteria</taxon>
        <taxon>Pseudomonadati</taxon>
        <taxon>Planctomycetota</taxon>
        <taxon>Planctomycetia</taxon>
        <taxon>Pirellulales</taxon>
        <taxon>Pirellulaceae</taxon>
        <taxon>Mariniblastus</taxon>
    </lineage>
</organism>
<dbReference type="KEGG" id="mff:MFFC18_24730"/>
<reference evidence="2 3" key="1">
    <citation type="submission" date="2019-08" db="EMBL/GenBank/DDBJ databases">
        <title>Deep-cultivation of Planctomycetes and their phenomic and genomic characterization uncovers novel biology.</title>
        <authorList>
            <person name="Wiegand S."/>
            <person name="Jogler M."/>
            <person name="Boedeker C."/>
            <person name="Pinto D."/>
            <person name="Vollmers J."/>
            <person name="Rivas-Marin E."/>
            <person name="Kohn T."/>
            <person name="Peeters S.H."/>
            <person name="Heuer A."/>
            <person name="Rast P."/>
            <person name="Oberbeckmann S."/>
            <person name="Bunk B."/>
            <person name="Jeske O."/>
            <person name="Meyerdierks A."/>
            <person name="Storesund J.E."/>
            <person name="Kallscheuer N."/>
            <person name="Luecker S."/>
            <person name="Lage O.M."/>
            <person name="Pohl T."/>
            <person name="Merkel B.J."/>
            <person name="Hornburger P."/>
            <person name="Mueller R.-W."/>
            <person name="Bruemmer F."/>
            <person name="Labrenz M."/>
            <person name="Spormann A.M."/>
            <person name="Op den Camp H."/>
            <person name="Overmann J."/>
            <person name="Amann R."/>
            <person name="Jetten M.S.M."/>
            <person name="Mascher T."/>
            <person name="Medema M.H."/>
            <person name="Devos D.P."/>
            <person name="Kaster A.-K."/>
            <person name="Ovreas L."/>
            <person name="Rohde M."/>
            <person name="Galperin M.Y."/>
            <person name="Jogler C."/>
        </authorList>
    </citation>
    <scope>NUCLEOTIDE SEQUENCE [LARGE SCALE GENOMIC DNA]</scope>
    <source>
        <strain evidence="2 3">FC18</strain>
    </source>
</reference>
<evidence type="ECO:0000313" key="3">
    <source>
        <dbReference type="Proteomes" id="UP000322214"/>
    </source>
</evidence>
<accession>A0A5B9PC13</accession>
<gene>
    <name evidence="2" type="ORF">MFFC18_24730</name>
</gene>
<sequence length="243" mass="27779">MTDPPPGSSFNTTCWHVVTSSQDQDSAIRRQSLSELYQAYWYPLFAYLRRKGHSQEVASDYVQGFFLELIDKDFLAAVSPEKGRFRWFMMSAIGRYVGKQNEKQNAQKRGGGKATFSLDVEKAEQRYQQEPIEDWTPEKLFERRWALEVLSKALEMLRSDHESRGKLELYRELQATLAGETLTGEACDEIGARLEMSPVAVKVSAHRLKEKYRKALVDVVSQTLTSHESVDDELDKLFDALAG</sequence>
<evidence type="ECO:0000259" key="1">
    <source>
        <dbReference type="Pfam" id="PF07638"/>
    </source>
</evidence>
<dbReference type="Pfam" id="PF07638">
    <property type="entry name" value="Sigma70_ECF"/>
    <property type="match status" value="1"/>
</dbReference>
<dbReference type="InterPro" id="IPR053812">
    <property type="entry name" value="HTH_Sigma70_ECF-like"/>
</dbReference>
<dbReference type="Gene3D" id="1.10.1740.10">
    <property type="match status" value="1"/>
</dbReference>
<dbReference type="STRING" id="980251.GCA_001642875_04722"/>
<protein>
    <submittedName>
        <fullName evidence="2">ECF sigma factor</fullName>
    </submittedName>
</protein>
<dbReference type="AlphaFoldDB" id="A0A5B9PC13"/>
<feature type="domain" description="RNA polymerase sigma-70 ECF-like HTH" evidence="1">
    <location>
        <begin position="23"/>
        <end position="215"/>
    </location>
</feature>
<evidence type="ECO:0000313" key="2">
    <source>
        <dbReference type="EMBL" id="QEG22590.1"/>
    </source>
</evidence>
<keyword evidence="3" id="KW-1185">Reference proteome</keyword>
<dbReference type="EMBL" id="CP042912">
    <property type="protein sequence ID" value="QEG22590.1"/>
    <property type="molecule type" value="Genomic_DNA"/>
</dbReference>
<dbReference type="Proteomes" id="UP000322214">
    <property type="component" value="Chromosome"/>
</dbReference>